<name>A0A0A1FCG1_9BURK</name>
<dbReference type="Proteomes" id="UP000030302">
    <property type="component" value="Chromosome"/>
</dbReference>
<dbReference type="STRING" id="279058.LT85_3285"/>
<dbReference type="AlphaFoldDB" id="A0A0A1FCG1"/>
<evidence type="ECO:0000313" key="1">
    <source>
        <dbReference type="EMBL" id="AIY42443.1"/>
    </source>
</evidence>
<accession>A0A0A1FCG1</accession>
<keyword evidence="2" id="KW-1185">Reference proteome</keyword>
<evidence type="ECO:0000313" key="2">
    <source>
        <dbReference type="Proteomes" id="UP000030302"/>
    </source>
</evidence>
<protein>
    <submittedName>
        <fullName evidence="1">Uncharacterized protein</fullName>
    </submittedName>
</protein>
<organism evidence="1 2">
    <name type="scientific">Collimonas arenae</name>
    <dbReference type="NCBI Taxonomy" id="279058"/>
    <lineage>
        <taxon>Bacteria</taxon>
        <taxon>Pseudomonadati</taxon>
        <taxon>Pseudomonadota</taxon>
        <taxon>Betaproteobacteria</taxon>
        <taxon>Burkholderiales</taxon>
        <taxon>Oxalobacteraceae</taxon>
        <taxon>Collimonas</taxon>
    </lineage>
</organism>
<proteinExistence type="predicted"/>
<reference evidence="2" key="1">
    <citation type="journal article" date="2014" name="Soil Biol. Biochem.">
        <title>Structure and function of bacterial communities in ageing soils: Insights from the Mendocino ecological staircase.</title>
        <authorList>
            <person name="Uroz S."/>
            <person name="Tech J.J."/>
            <person name="Sawaya N.A."/>
            <person name="Frey-Klett P."/>
            <person name="Leveau J.H.J."/>
        </authorList>
    </citation>
    <scope>NUCLEOTIDE SEQUENCE [LARGE SCALE GENOMIC DNA]</scope>
    <source>
        <strain evidence="2">Cal35</strain>
    </source>
</reference>
<gene>
    <name evidence="1" type="ORF">LT85_3285</name>
</gene>
<dbReference type="HOGENOM" id="CLU_3268439_0_0_4"/>
<dbReference type="EMBL" id="CP009962">
    <property type="protein sequence ID" value="AIY42443.1"/>
    <property type="molecule type" value="Genomic_DNA"/>
</dbReference>
<sequence length="41" mass="4621">MNLTVDFDSSTTIGLSFCFFASRESGFLFAFNWCPPESGQY</sequence>
<dbReference type="KEGG" id="care:LT85_3285"/>